<dbReference type="Gene3D" id="3.90.245.10">
    <property type="entry name" value="Ribonucleoside hydrolase-like"/>
    <property type="match status" value="1"/>
</dbReference>
<accession>A0A6A6U965</accession>
<evidence type="ECO:0000313" key="6">
    <source>
        <dbReference type="EMBL" id="KAF2667843.1"/>
    </source>
</evidence>
<feature type="compositionally biased region" description="Basic and acidic residues" evidence="4">
    <location>
        <begin position="371"/>
        <end position="392"/>
    </location>
</feature>
<name>A0A6A6U965_9PEZI</name>
<dbReference type="PANTHER" id="PTHR12304:SF56">
    <property type="entry name" value="HYDROLASE, PUTATIVE (AFU_ORTHOLOGUE AFUA_1G11790)-RELATED"/>
    <property type="match status" value="1"/>
</dbReference>
<evidence type="ECO:0000259" key="5">
    <source>
        <dbReference type="Pfam" id="PF01156"/>
    </source>
</evidence>
<evidence type="ECO:0000256" key="3">
    <source>
        <dbReference type="ARBA" id="ARBA00023295"/>
    </source>
</evidence>
<gene>
    <name evidence="6" type="ORF">BT63DRAFT_426689</name>
</gene>
<evidence type="ECO:0000256" key="2">
    <source>
        <dbReference type="ARBA" id="ARBA00022801"/>
    </source>
</evidence>
<keyword evidence="3" id="KW-0326">Glycosidase</keyword>
<dbReference type="InterPro" id="IPR023186">
    <property type="entry name" value="IUNH"/>
</dbReference>
<dbReference type="InterPro" id="IPR001910">
    <property type="entry name" value="Inosine/uridine_hydrolase_dom"/>
</dbReference>
<dbReference type="GO" id="GO:0006152">
    <property type="term" value="P:purine nucleoside catabolic process"/>
    <property type="evidence" value="ECO:0007669"/>
    <property type="project" value="TreeGrafter"/>
</dbReference>
<feature type="domain" description="Inosine/uridine-preferring nucleoside hydrolase" evidence="5">
    <location>
        <begin position="7"/>
        <end position="374"/>
    </location>
</feature>
<keyword evidence="2 6" id="KW-0378">Hydrolase</keyword>
<dbReference type="AlphaFoldDB" id="A0A6A6U965"/>
<comment type="similarity">
    <text evidence="1">Belongs to the IUNH family.</text>
</comment>
<dbReference type="Pfam" id="PF01156">
    <property type="entry name" value="IU_nuc_hydro"/>
    <property type="match status" value="1"/>
</dbReference>
<evidence type="ECO:0000256" key="1">
    <source>
        <dbReference type="ARBA" id="ARBA00009176"/>
    </source>
</evidence>
<dbReference type="GO" id="GO:0008477">
    <property type="term" value="F:purine nucleosidase activity"/>
    <property type="evidence" value="ECO:0007669"/>
    <property type="project" value="TreeGrafter"/>
</dbReference>
<sequence>MTNKRRIIIDTDPGVDDILAMLLAFSASPEELEVLLISVTYGNVEVKNCLRNVMTLFHIIELEMQWRIRKGLDPGFQTLRRHKPIVAVGASEPLADHQLMADHFHGIDGLGGSHSSHPHLTPKQTWRSLFTSDVSTADPSSNAATQEIETSIPLFVPSKKPAAEEILNILRDNEPDTITIVAIGPLTNLAIAAAQDPETFLRAKEVVVMGGAINKSGNITPVAEFNVFADSVAAARVFALTCPTPTLTMPVLATKSSIGDYPARLSPALKLTLFPLDITEQHNLSRATYTSFIKPLLGKNSPLAEWTDAFLGATFKKLDTLYKQDAPLALHDPLCIWYLLASPAMNLAKEPLDIRIETSGQWTRGMLVTDGRPRAKPVHDDSVTSHGPRDDQNLNFDEVPGDTGHWIYARGNAIWPCVDSPWKADFGSELLKRIFS</sequence>
<dbReference type="EMBL" id="MU004237">
    <property type="protein sequence ID" value="KAF2667843.1"/>
    <property type="molecule type" value="Genomic_DNA"/>
</dbReference>
<evidence type="ECO:0000313" key="7">
    <source>
        <dbReference type="Proteomes" id="UP000799302"/>
    </source>
</evidence>
<dbReference type="Proteomes" id="UP000799302">
    <property type="component" value="Unassembled WGS sequence"/>
</dbReference>
<reference evidence="6" key="1">
    <citation type="journal article" date="2020" name="Stud. Mycol.">
        <title>101 Dothideomycetes genomes: a test case for predicting lifestyles and emergence of pathogens.</title>
        <authorList>
            <person name="Haridas S."/>
            <person name="Albert R."/>
            <person name="Binder M."/>
            <person name="Bloem J."/>
            <person name="Labutti K."/>
            <person name="Salamov A."/>
            <person name="Andreopoulos B."/>
            <person name="Baker S."/>
            <person name="Barry K."/>
            <person name="Bills G."/>
            <person name="Bluhm B."/>
            <person name="Cannon C."/>
            <person name="Castanera R."/>
            <person name="Culley D."/>
            <person name="Daum C."/>
            <person name="Ezra D."/>
            <person name="Gonzalez J."/>
            <person name="Henrissat B."/>
            <person name="Kuo A."/>
            <person name="Liang C."/>
            <person name="Lipzen A."/>
            <person name="Lutzoni F."/>
            <person name="Magnuson J."/>
            <person name="Mondo S."/>
            <person name="Nolan M."/>
            <person name="Ohm R."/>
            <person name="Pangilinan J."/>
            <person name="Park H.-J."/>
            <person name="Ramirez L."/>
            <person name="Alfaro M."/>
            <person name="Sun H."/>
            <person name="Tritt A."/>
            <person name="Yoshinaga Y."/>
            <person name="Zwiers L.-H."/>
            <person name="Turgeon B."/>
            <person name="Goodwin S."/>
            <person name="Spatafora J."/>
            <person name="Crous P."/>
            <person name="Grigoriev I."/>
        </authorList>
    </citation>
    <scope>NUCLEOTIDE SEQUENCE</scope>
    <source>
        <strain evidence="6">CBS 115976</strain>
    </source>
</reference>
<protein>
    <submittedName>
        <fullName evidence="6">Inosine-uridine preferring nucleoside hydrolase</fullName>
    </submittedName>
</protein>
<dbReference type="GO" id="GO:0005829">
    <property type="term" value="C:cytosol"/>
    <property type="evidence" value="ECO:0007669"/>
    <property type="project" value="TreeGrafter"/>
</dbReference>
<dbReference type="InterPro" id="IPR036452">
    <property type="entry name" value="Ribo_hydro-like"/>
</dbReference>
<dbReference type="PANTHER" id="PTHR12304">
    <property type="entry name" value="INOSINE-URIDINE PREFERRING NUCLEOSIDE HYDROLASE"/>
    <property type="match status" value="1"/>
</dbReference>
<proteinExistence type="inferred from homology"/>
<feature type="region of interest" description="Disordered" evidence="4">
    <location>
        <begin position="370"/>
        <end position="395"/>
    </location>
</feature>
<dbReference type="SUPFAM" id="SSF53590">
    <property type="entry name" value="Nucleoside hydrolase"/>
    <property type="match status" value="1"/>
</dbReference>
<dbReference type="OrthoDB" id="5783963at2759"/>
<keyword evidence="7" id="KW-1185">Reference proteome</keyword>
<organism evidence="6 7">
    <name type="scientific">Microthyrium microscopicum</name>
    <dbReference type="NCBI Taxonomy" id="703497"/>
    <lineage>
        <taxon>Eukaryota</taxon>
        <taxon>Fungi</taxon>
        <taxon>Dikarya</taxon>
        <taxon>Ascomycota</taxon>
        <taxon>Pezizomycotina</taxon>
        <taxon>Dothideomycetes</taxon>
        <taxon>Dothideomycetes incertae sedis</taxon>
        <taxon>Microthyriales</taxon>
        <taxon>Microthyriaceae</taxon>
        <taxon>Microthyrium</taxon>
    </lineage>
</organism>
<evidence type="ECO:0000256" key="4">
    <source>
        <dbReference type="SAM" id="MobiDB-lite"/>
    </source>
</evidence>